<comment type="caution">
    <text evidence="1">The sequence shown here is derived from an EMBL/GenBank/DDBJ whole genome shotgun (WGS) entry which is preliminary data.</text>
</comment>
<keyword evidence="2" id="KW-1185">Reference proteome</keyword>
<gene>
    <name evidence="1" type="ORF">SEMRO_30_G019620.1</name>
</gene>
<evidence type="ECO:0000313" key="1">
    <source>
        <dbReference type="EMBL" id="CAB9498019.1"/>
    </source>
</evidence>
<accession>A0A9N8DE46</accession>
<dbReference type="AlphaFoldDB" id="A0A9N8DE46"/>
<dbReference type="Proteomes" id="UP001153069">
    <property type="component" value="Unassembled WGS sequence"/>
</dbReference>
<evidence type="ECO:0000313" key="2">
    <source>
        <dbReference type="Proteomes" id="UP001153069"/>
    </source>
</evidence>
<reference evidence="1" key="1">
    <citation type="submission" date="2020-06" db="EMBL/GenBank/DDBJ databases">
        <authorList>
            <consortium name="Plant Systems Biology data submission"/>
        </authorList>
    </citation>
    <scope>NUCLEOTIDE SEQUENCE</scope>
    <source>
        <strain evidence="1">D6</strain>
    </source>
</reference>
<name>A0A9N8DE46_9STRA</name>
<proteinExistence type="predicted"/>
<dbReference type="EMBL" id="CAICTM010000030">
    <property type="protein sequence ID" value="CAB9498019.1"/>
    <property type="molecule type" value="Genomic_DNA"/>
</dbReference>
<organism evidence="1 2">
    <name type="scientific">Seminavis robusta</name>
    <dbReference type="NCBI Taxonomy" id="568900"/>
    <lineage>
        <taxon>Eukaryota</taxon>
        <taxon>Sar</taxon>
        <taxon>Stramenopiles</taxon>
        <taxon>Ochrophyta</taxon>
        <taxon>Bacillariophyta</taxon>
        <taxon>Bacillariophyceae</taxon>
        <taxon>Bacillariophycidae</taxon>
        <taxon>Naviculales</taxon>
        <taxon>Naviculaceae</taxon>
        <taxon>Seminavis</taxon>
    </lineage>
</organism>
<protein>
    <submittedName>
        <fullName evidence="1">Uncharacterized protein</fullName>
    </submittedName>
</protein>
<dbReference type="OrthoDB" id="185024at2759"/>
<sequence>MSAEEIQKSLEAAVAAINDPKGNNLYDVTIICTTDDHQAAYWMDKLSQGVCQKPTDAADKNFPMVLAVSEDWNDAGGAGNGLGTLYAFVKASKLAQEKYGVDLQALLAEQKISAALFHTAGKGTRLAPLPASENNNKPGVKLPFCNKIKDGSFKPISVLEAVVKQTGIYASSRMGRLSVYWGDQVFIPSAAFKYNPTHHADIMCTLLGDTAPTAEEWAAQGLDKYGVIAVIKSADGGSDNAAQVEKVSHATATEMLGKLGNIGQVGPSLGSFSVSAAILKALCDEYATELSAKTGKFDTDPHFWMPLTLSCEDYCTLMKQKGVEEGVSKAHHERMSAMKSKFDLAGMGLFGAVDVGKAASWWDYGQLKLYSNNSLLVLKDSEDAKLLHKFLGVTEKQIESTLDGVTVDGISRTFRTKAKSGSIKDSVLANVQATEIQADGAIIVNCVAKTIKAGKGAILYNLVGESDAGIVAADGEVIVAVTEESGDSMLLKSRMDIDGGKAWKQKLDMNSLSFEDVHKKNKEANIGEIEKKRTAKFDTVAASL</sequence>